<protein>
    <submittedName>
        <fullName evidence="2">LysR family transcriptional regulator</fullName>
    </submittedName>
</protein>
<name>A0A939FGE7_9ACTN</name>
<feature type="non-terminal residue" evidence="2">
    <location>
        <position position="1"/>
    </location>
</feature>
<feature type="domain" description="LysR substrate-binding" evidence="1">
    <location>
        <begin position="1"/>
        <end position="114"/>
    </location>
</feature>
<comment type="caution">
    <text evidence="2">The sequence shown here is derived from an EMBL/GenBank/DDBJ whole genome shotgun (WGS) entry which is preliminary data.</text>
</comment>
<dbReference type="EMBL" id="JAFLRJ010000421">
    <property type="protein sequence ID" value="MBO0516630.1"/>
    <property type="molecule type" value="Genomic_DNA"/>
</dbReference>
<reference evidence="2" key="1">
    <citation type="submission" date="2021-03" db="EMBL/GenBank/DDBJ databases">
        <title>Streptomyces poriferae sp. nov., a novel marine sponge-derived Actinobacteria species with anti-MRSA activity.</title>
        <authorList>
            <person name="Sandoval-Powers M."/>
            <person name="Kralova S."/>
            <person name="Nguyen G.-S."/>
            <person name="Fawwal D."/>
            <person name="Degnes K."/>
            <person name="Klinkenberg G."/>
            <person name="Sletta H."/>
            <person name="Wentzel A."/>
            <person name="Liles M.R."/>
        </authorList>
    </citation>
    <scope>NUCLEOTIDE SEQUENCE</scope>
    <source>
        <strain evidence="2">DSM 41794</strain>
    </source>
</reference>
<keyword evidence="3" id="KW-1185">Reference proteome</keyword>
<gene>
    <name evidence="2" type="ORF">J0695_33385</name>
</gene>
<accession>A0A939FGE7</accession>
<evidence type="ECO:0000313" key="3">
    <source>
        <dbReference type="Proteomes" id="UP000664167"/>
    </source>
</evidence>
<evidence type="ECO:0000313" key="2">
    <source>
        <dbReference type="EMBL" id="MBO0516630.1"/>
    </source>
</evidence>
<proteinExistence type="predicted"/>
<dbReference type="Gene3D" id="3.40.190.10">
    <property type="entry name" value="Periplasmic binding protein-like II"/>
    <property type="match status" value="1"/>
</dbReference>
<organism evidence="2 3">
    <name type="scientific">Streptomyces beijiangensis</name>
    <dbReference type="NCBI Taxonomy" id="163361"/>
    <lineage>
        <taxon>Bacteria</taxon>
        <taxon>Bacillati</taxon>
        <taxon>Actinomycetota</taxon>
        <taxon>Actinomycetes</taxon>
        <taxon>Kitasatosporales</taxon>
        <taxon>Streptomycetaceae</taxon>
        <taxon>Streptomyces</taxon>
    </lineage>
</organism>
<dbReference type="InterPro" id="IPR005119">
    <property type="entry name" value="LysR_subst-bd"/>
</dbReference>
<dbReference type="SUPFAM" id="SSF53850">
    <property type="entry name" value="Periplasmic binding protein-like II"/>
    <property type="match status" value="1"/>
</dbReference>
<sequence length="129" mass="13442">PLATRPDVALTDLAALPLKLTDRRNNPALVDLVVTACQSAGFEPVPGPTGGSLQNTLAMIGAGTPPMWTVVYAAHASQLHSPRVAFLPFRDGCLTLPTALVAHATTPPDTLNLLLKACTAPLNSDDHES</sequence>
<evidence type="ECO:0000259" key="1">
    <source>
        <dbReference type="Pfam" id="PF03466"/>
    </source>
</evidence>
<dbReference type="AlphaFoldDB" id="A0A939FGE7"/>
<dbReference type="Proteomes" id="UP000664167">
    <property type="component" value="Unassembled WGS sequence"/>
</dbReference>
<dbReference type="Pfam" id="PF03466">
    <property type="entry name" value="LysR_substrate"/>
    <property type="match status" value="1"/>
</dbReference>
<dbReference type="RefSeq" id="WP_242553528.1">
    <property type="nucleotide sequence ID" value="NZ_JAFLRJ010000421.1"/>
</dbReference>